<dbReference type="OrthoDB" id="10018191at2759"/>
<evidence type="ECO:0000313" key="13">
    <source>
        <dbReference type="Proteomes" id="UP000182658"/>
    </source>
</evidence>
<evidence type="ECO:0000256" key="4">
    <source>
        <dbReference type="ARBA" id="ARBA00022833"/>
    </source>
</evidence>
<dbReference type="PROSITE" id="PS50157">
    <property type="entry name" value="ZINC_FINGER_C2H2_2"/>
    <property type="match status" value="2"/>
</dbReference>
<dbReference type="GO" id="GO:0006351">
    <property type="term" value="P:DNA-templated transcription"/>
    <property type="evidence" value="ECO:0007669"/>
    <property type="project" value="InterPro"/>
</dbReference>
<evidence type="ECO:0000256" key="9">
    <source>
        <dbReference type="SAM" id="MobiDB-lite"/>
    </source>
</evidence>
<keyword evidence="4" id="KW-0862">Zinc</keyword>
<name>A0A1J7IZ81_9PEZI</name>
<evidence type="ECO:0000256" key="7">
    <source>
        <dbReference type="ARBA" id="ARBA00023242"/>
    </source>
</evidence>
<dbReference type="GO" id="GO:0008270">
    <property type="term" value="F:zinc ion binding"/>
    <property type="evidence" value="ECO:0007669"/>
    <property type="project" value="UniProtKB-KW"/>
</dbReference>
<dbReference type="PROSITE" id="PS00028">
    <property type="entry name" value="ZINC_FINGER_C2H2_1"/>
    <property type="match status" value="2"/>
</dbReference>
<dbReference type="Gene3D" id="3.30.160.60">
    <property type="entry name" value="Classic Zinc Finger"/>
    <property type="match status" value="2"/>
</dbReference>
<dbReference type="PANTHER" id="PTHR47660">
    <property type="entry name" value="TRANSCRIPTION FACTOR WITH C2H2 AND ZN(2)-CYS(6) DNA BINDING DOMAIN (EUROFUNG)-RELATED-RELATED"/>
    <property type="match status" value="1"/>
</dbReference>
<evidence type="ECO:0000259" key="10">
    <source>
        <dbReference type="PROSITE" id="PS50048"/>
    </source>
</evidence>
<dbReference type="AlphaFoldDB" id="A0A1J7IZ81"/>
<dbReference type="GO" id="GO:0003677">
    <property type="term" value="F:DNA binding"/>
    <property type="evidence" value="ECO:0007669"/>
    <property type="project" value="InterPro"/>
</dbReference>
<dbReference type="CDD" id="cd12148">
    <property type="entry name" value="fungal_TF_MHR"/>
    <property type="match status" value="1"/>
</dbReference>
<organism evidence="12 13">
    <name type="scientific">Coniochaeta ligniaria NRRL 30616</name>
    <dbReference type="NCBI Taxonomy" id="1408157"/>
    <lineage>
        <taxon>Eukaryota</taxon>
        <taxon>Fungi</taxon>
        <taxon>Dikarya</taxon>
        <taxon>Ascomycota</taxon>
        <taxon>Pezizomycotina</taxon>
        <taxon>Sordariomycetes</taxon>
        <taxon>Sordariomycetidae</taxon>
        <taxon>Coniochaetales</taxon>
        <taxon>Coniochaetaceae</taxon>
        <taxon>Coniochaeta</taxon>
    </lineage>
</organism>
<evidence type="ECO:0008006" key="14">
    <source>
        <dbReference type="Google" id="ProtNLM"/>
    </source>
</evidence>
<evidence type="ECO:0000256" key="6">
    <source>
        <dbReference type="ARBA" id="ARBA00023163"/>
    </source>
</evidence>
<evidence type="ECO:0000256" key="3">
    <source>
        <dbReference type="ARBA" id="ARBA00022771"/>
    </source>
</evidence>
<dbReference type="InterPro" id="IPR001138">
    <property type="entry name" value="Zn2Cys6_DnaBD"/>
</dbReference>
<dbReference type="CDD" id="cd00067">
    <property type="entry name" value="GAL4"/>
    <property type="match status" value="1"/>
</dbReference>
<dbReference type="InterPro" id="IPR036236">
    <property type="entry name" value="Znf_C2H2_sf"/>
</dbReference>
<evidence type="ECO:0000256" key="8">
    <source>
        <dbReference type="PROSITE-ProRule" id="PRU00042"/>
    </source>
</evidence>
<dbReference type="SUPFAM" id="SSF57667">
    <property type="entry name" value="beta-beta-alpha zinc fingers"/>
    <property type="match status" value="1"/>
</dbReference>
<dbReference type="SUPFAM" id="SSF57701">
    <property type="entry name" value="Zn2/Cys6 DNA-binding domain"/>
    <property type="match status" value="1"/>
</dbReference>
<feature type="domain" description="C2H2-type" evidence="11">
    <location>
        <begin position="16"/>
        <end position="43"/>
    </location>
</feature>
<dbReference type="Gene3D" id="4.10.240.10">
    <property type="entry name" value="Zn(2)-C6 fungal-type DNA-binding domain"/>
    <property type="match status" value="1"/>
</dbReference>
<evidence type="ECO:0000256" key="1">
    <source>
        <dbReference type="ARBA" id="ARBA00022723"/>
    </source>
</evidence>
<keyword evidence="6" id="KW-0804">Transcription</keyword>
<dbReference type="GO" id="GO:0000981">
    <property type="term" value="F:DNA-binding transcription factor activity, RNA polymerase II-specific"/>
    <property type="evidence" value="ECO:0007669"/>
    <property type="project" value="InterPro"/>
</dbReference>
<keyword evidence="13" id="KW-1185">Reference proteome</keyword>
<proteinExistence type="predicted"/>
<dbReference type="PANTHER" id="PTHR47660:SF7">
    <property type="entry name" value="TRANSCRIPTION FACTOR WITH C2H2 AND ZN(2)-CYS(6) DNA BINDING DOMAIN (EUROFUNG)"/>
    <property type="match status" value="1"/>
</dbReference>
<dbReference type="InterPro" id="IPR007219">
    <property type="entry name" value="XnlR_reg_dom"/>
</dbReference>
<feature type="domain" description="Zn(2)-C6 fungal-type" evidence="10">
    <location>
        <begin position="85"/>
        <end position="114"/>
    </location>
</feature>
<keyword evidence="7" id="KW-0539">Nucleus</keyword>
<sequence length="991" mass="109957">MAGEEEHVSSGTSGRLACPHCERSFKRPEHLKRHARRHTEEKPFACASCDGRFSRADTLKRHEAIHQVDGTSGLPGGVSARTTRACTACATARVRCNGSSPCARCQGRNLECIYRSRKARRVVQAPACGERMAELSASSSEKQRIDEPPPQEGNAPLSHDNHDDQGAYPAEGTRPRPAESFVEDVPQHSQLEPVGAGALESYYASGSVANQSGYGQSISIANAPNPGVFMSGLDANWPNVQSIAMQSSGFPFSFPYGTNVVHDPDGFWEPSFLTNYSTINWLPPDFSGNLPGERDLAFHTSPVSTFSPGSLGLDHLSAHSSDRPQNSVNGQYPQTQNQSPNVTRSEAGVHDLESMRSVPVSQHSRQPASEASDARSLSKGRRISVTSHQTEPLGVQERNIDSPSFAFPLVNHVSSGHASENVQHVDSIGAPVYNQIRRGFEETCQGRSIVFTPFESQSFPEIATLDVFVQLYLRHFQPTFPMHHSVTMKFSLTHWLLVLAMAAIGSLYSKTEDQVRYKSAMIEFLRRAVYVAKARDASGLPEIWLLQATTLSTIGMFYSGEQDLIALARSSHGDLIELYNRSQLLLRPPIGSKKSATPHPERAWMAWIQEQTAVRTGYCIWLLDTMVVCHFDSRPMIIFEDIKATLPCHEMLWQATTAQRWFQLHSGTPEPSSLQSAVQTMYTEKRVQPGTGEFGRIILIHAIFHQTWEVARFHQRPLNNFQPSAFGDGRTSTLKVDDIWLPDHEVFSKWRNSACDCLDLLHWAANSTIALRGVEHATVCHLHTARLILLTPYTHIRALAFSLVGDNIRLVGQGNVIARQQIWRWVNNDQHKARLSMIHAGALIWHLRRYKADAFYEPAAVLLATLAIWAYGSFCSTRDSQSSSPVSTPGTSGPTFIRLDRPCDDELVQIYVRDDGAHMRAHISGVGNILAPQGPERALLEGRRLLESLETWGSARKMAAMLARLADLTREESRVQSRMQSPYEGEGSSES</sequence>
<dbReference type="InParanoid" id="A0A1J7IZ81"/>
<dbReference type="Proteomes" id="UP000182658">
    <property type="component" value="Unassembled WGS sequence"/>
</dbReference>
<dbReference type="Pfam" id="PF00172">
    <property type="entry name" value="Zn_clus"/>
    <property type="match status" value="1"/>
</dbReference>
<accession>A0A1J7IZ81</accession>
<evidence type="ECO:0000259" key="11">
    <source>
        <dbReference type="PROSITE" id="PS50157"/>
    </source>
</evidence>
<keyword evidence="5" id="KW-0805">Transcription regulation</keyword>
<reference evidence="12 13" key="1">
    <citation type="submission" date="2016-10" db="EMBL/GenBank/DDBJ databases">
        <title>Draft genome sequence of Coniochaeta ligniaria NRRL30616, a lignocellulolytic fungus for bioabatement of inhibitors in plant biomass hydrolysates.</title>
        <authorList>
            <consortium name="DOE Joint Genome Institute"/>
            <person name="Jimenez D.J."/>
            <person name="Hector R.E."/>
            <person name="Riley R."/>
            <person name="Sun H."/>
            <person name="Grigoriev I.V."/>
            <person name="Van Elsas J.D."/>
            <person name="Nichols N.N."/>
        </authorList>
    </citation>
    <scope>NUCLEOTIDE SEQUENCE [LARGE SCALE GENOMIC DNA]</scope>
    <source>
        <strain evidence="12 13">NRRL 30616</strain>
    </source>
</reference>
<dbReference type="InterPro" id="IPR013087">
    <property type="entry name" value="Znf_C2H2_type"/>
</dbReference>
<dbReference type="FunFam" id="3.30.160.60:FF:000624">
    <property type="entry name" value="zinc finger protein 697"/>
    <property type="match status" value="1"/>
</dbReference>
<feature type="compositionally biased region" description="Polar residues" evidence="9">
    <location>
        <begin position="359"/>
        <end position="369"/>
    </location>
</feature>
<keyword evidence="1" id="KW-0479">Metal-binding</keyword>
<keyword evidence="3 8" id="KW-0863">Zinc-finger</keyword>
<dbReference type="PROSITE" id="PS00463">
    <property type="entry name" value="ZN2_CY6_FUNGAL_1"/>
    <property type="match status" value="1"/>
</dbReference>
<dbReference type="PROSITE" id="PS50048">
    <property type="entry name" value="ZN2_CY6_FUNGAL_2"/>
    <property type="match status" value="1"/>
</dbReference>
<evidence type="ECO:0000256" key="2">
    <source>
        <dbReference type="ARBA" id="ARBA00022737"/>
    </source>
</evidence>
<dbReference type="Pfam" id="PF04082">
    <property type="entry name" value="Fungal_trans"/>
    <property type="match status" value="1"/>
</dbReference>
<gene>
    <name evidence="12" type="ORF">CONLIGDRAFT_594191</name>
</gene>
<protein>
    <recommendedName>
        <fullName evidence="14">C2H2 type zinc finger domain protein</fullName>
    </recommendedName>
</protein>
<feature type="domain" description="C2H2-type" evidence="11">
    <location>
        <begin position="44"/>
        <end position="71"/>
    </location>
</feature>
<feature type="compositionally biased region" description="Polar residues" evidence="9">
    <location>
        <begin position="323"/>
        <end position="344"/>
    </location>
</feature>
<evidence type="ECO:0000313" key="12">
    <source>
        <dbReference type="EMBL" id="OIW32806.1"/>
    </source>
</evidence>
<dbReference type="SMART" id="SM00066">
    <property type="entry name" value="GAL4"/>
    <property type="match status" value="1"/>
</dbReference>
<dbReference type="InterPro" id="IPR036864">
    <property type="entry name" value="Zn2-C6_fun-type_DNA-bd_sf"/>
</dbReference>
<dbReference type="SMART" id="SM00355">
    <property type="entry name" value="ZnF_C2H2"/>
    <property type="match status" value="2"/>
</dbReference>
<feature type="region of interest" description="Disordered" evidence="9">
    <location>
        <begin position="309"/>
        <end position="394"/>
    </location>
</feature>
<feature type="region of interest" description="Disordered" evidence="9">
    <location>
        <begin position="134"/>
        <end position="179"/>
    </location>
</feature>
<dbReference type="STRING" id="1408157.A0A1J7IZ81"/>
<dbReference type="EMBL" id="KV875095">
    <property type="protein sequence ID" value="OIW32806.1"/>
    <property type="molecule type" value="Genomic_DNA"/>
</dbReference>
<feature type="region of interest" description="Disordered" evidence="9">
    <location>
        <begin position="970"/>
        <end position="991"/>
    </location>
</feature>
<evidence type="ECO:0000256" key="5">
    <source>
        <dbReference type="ARBA" id="ARBA00023015"/>
    </source>
</evidence>
<keyword evidence="2" id="KW-0677">Repeat</keyword>